<evidence type="ECO:0000313" key="1">
    <source>
        <dbReference type="EMBL" id="RUS65952.1"/>
    </source>
</evidence>
<reference evidence="1 2" key="1">
    <citation type="submission" date="2018-01" db="EMBL/GenBank/DDBJ databases">
        <title>Saezia sanguinis gen. nov., sp. nov., in the order Burkholderiales isolated from human blood.</title>
        <authorList>
            <person name="Medina-Pascual M.J."/>
            <person name="Valdezate S."/>
            <person name="Monzon S."/>
            <person name="Cuesta I."/>
            <person name="Carrasco G."/>
            <person name="Villalon P."/>
            <person name="Saez-Nieto J.A."/>
        </authorList>
    </citation>
    <scope>NUCLEOTIDE SEQUENCE [LARGE SCALE GENOMIC DNA]</scope>
    <source>
        <strain evidence="1 2">CNM695-12</strain>
    </source>
</reference>
<accession>A0A433SB45</accession>
<name>A0A433SB45_9BURK</name>
<gene>
    <name evidence="1" type="ORF">CUZ56_02552</name>
</gene>
<protein>
    <submittedName>
        <fullName evidence="1">Uncharacterized protein</fullName>
    </submittedName>
</protein>
<dbReference type="EMBL" id="PQSP01000008">
    <property type="protein sequence ID" value="RUS65952.1"/>
    <property type="molecule type" value="Genomic_DNA"/>
</dbReference>
<evidence type="ECO:0000313" key="2">
    <source>
        <dbReference type="Proteomes" id="UP000286947"/>
    </source>
</evidence>
<dbReference type="AlphaFoldDB" id="A0A433SB45"/>
<dbReference type="Proteomes" id="UP000286947">
    <property type="component" value="Unassembled WGS sequence"/>
</dbReference>
<organism evidence="1 2">
    <name type="scientific">Saezia sanguinis</name>
    <dbReference type="NCBI Taxonomy" id="1965230"/>
    <lineage>
        <taxon>Bacteria</taxon>
        <taxon>Pseudomonadati</taxon>
        <taxon>Pseudomonadota</taxon>
        <taxon>Betaproteobacteria</taxon>
        <taxon>Burkholderiales</taxon>
        <taxon>Saeziaceae</taxon>
        <taxon>Saezia</taxon>
    </lineage>
</organism>
<comment type="caution">
    <text evidence="1">The sequence shown here is derived from an EMBL/GenBank/DDBJ whole genome shotgun (WGS) entry which is preliminary data.</text>
</comment>
<keyword evidence="2" id="KW-1185">Reference proteome</keyword>
<proteinExistence type="predicted"/>
<sequence>MVLQHEFKLLFIMHWSIIYEGTRGLRAISDLTYVILFVNAKNKHFVNLIFLQ</sequence>